<organism evidence="2 3">
    <name type="scientific">Salmonella enterica I</name>
    <dbReference type="NCBI Taxonomy" id="59201"/>
    <lineage>
        <taxon>Bacteria</taxon>
        <taxon>Pseudomonadati</taxon>
        <taxon>Pseudomonadota</taxon>
        <taxon>Gammaproteobacteria</taxon>
        <taxon>Enterobacterales</taxon>
        <taxon>Enterobacteriaceae</taxon>
        <taxon>Salmonella</taxon>
    </lineage>
</organism>
<dbReference type="EC" id="5.99.1.2" evidence="2"/>
<dbReference type="PANTHER" id="PTHR42785:SF1">
    <property type="entry name" value="DNA TOPOISOMERASE"/>
    <property type="match status" value="1"/>
</dbReference>
<reference evidence="2 3" key="1">
    <citation type="submission" date="2018-12" db="EMBL/GenBank/DDBJ databases">
        <authorList>
            <consortium name="Pathogen Informatics"/>
        </authorList>
    </citation>
    <scope>NUCLEOTIDE SEQUENCE [LARGE SCALE GENOMIC DNA]</scope>
    <source>
        <strain evidence="2 3">NCTC129</strain>
    </source>
</reference>
<dbReference type="InterPro" id="IPR023405">
    <property type="entry name" value="Topo_IA_core_domain"/>
</dbReference>
<dbReference type="GO" id="GO:0003917">
    <property type="term" value="F:DNA topoisomerase type I (single strand cut, ATP-independent) activity"/>
    <property type="evidence" value="ECO:0007669"/>
    <property type="project" value="InterPro"/>
</dbReference>
<evidence type="ECO:0000313" key="3">
    <source>
        <dbReference type="Proteomes" id="UP000282086"/>
    </source>
</evidence>
<dbReference type="PANTHER" id="PTHR42785">
    <property type="entry name" value="DNA TOPOISOMERASE, TYPE IA, CORE"/>
    <property type="match status" value="1"/>
</dbReference>
<dbReference type="GO" id="GO:0003677">
    <property type="term" value="F:DNA binding"/>
    <property type="evidence" value="ECO:0007669"/>
    <property type="project" value="InterPro"/>
</dbReference>
<feature type="domain" description="Toprim" evidence="1">
    <location>
        <begin position="1"/>
        <end position="60"/>
    </location>
</feature>
<protein>
    <submittedName>
        <fullName evidence="2">DNA topoisomerase 1</fullName>
        <ecNumber evidence="2">5.99.1.2</ecNumber>
    </submittedName>
</protein>
<dbReference type="Proteomes" id="UP000282086">
    <property type="component" value="Chromosome"/>
</dbReference>
<name>A0A447N9K0_SALET</name>
<dbReference type="SUPFAM" id="SSF56712">
    <property type="entry name" value="Prokaryotic type I DNA topoisomerase"/>
    <property type="match status" value="1"/>
</dbReference>
<accession>A0A447N9K0</accession>
<sequence>MKCCPVKEKVVSELKQLAEKADHIYLATDLDREGEAIAWHLREVIGGDDARYSRVVFNEITKKCHSPGV</sequence>
<dbReference type="Pfam" id="PF01751">
    <property type="entry name" value="Toprim"/>
    <property type="match status" value="1"/>
</dbReference>
<dbReference type="InterPro" id="IPR006171">
    <property type="entry name" value="TOPRIM_dom"/>
</dbReference>
<dbReference type="GO" id="GO:0006265">
    <property type="term" value="P:DNA topological change"/>
    <property type="evidence" value="ECO:0007669"/>
    <property type="project" value="InterPro"/>
</dbReference>
<dbReference type="Gene3D" id="3.40.50.140">
    <property type="match status" value="1"/>
</dbReference>
<dbReference type="EMBL" id="LR134140">
    <property type="protein sequence ID" value="VDZ99974.1"/>
    <property type="molecule type" value="Genomic_DNA"/>
</dbReference>
<dbReference type="AlphaFoldDB" id="A0A447N9K0"/>
<gene>
    <name evidence="2" type="primary">topA_3</name>
    <name evidence="2" type="ORF">NCTC129_06315</name>
</gene>
<evidence type="ECO:0000259" key="1">
    <source>
        <dbReference type="PROSITE" id="PS50880"/>
    </source>
</evidence>
<evidence type="ECO:0000313" key="2">
    <source>
        <dbReference type="EMBL" id="VDZ99974.1"/>
    </source>
</evidence>
<dbReference type="InterPro" id="IPR000380">
    <property type="entry name" value="Topo_IA"/>
</dbReference>
<keyword evidence="2" id="KW-0413">Isomerase</keyword>
<dbReference type="PROSITE" id="PS50880">
    <property type="entry name" value="TOPRIM"/>
    <property type="match status" value="1"/>
</dbReference>
<proteinExistence type="predicted"/>